<dbReference type="Pfam" id="PF21941">
    <property type="entry name" value="SMEK_N"/>
    <property type="match status" value="1"/>
</dbReference>
<comment type="caution">
    <text evidence="2">The sequence shown here is derived from an EMBL/GenBank/DDBJ whole genome shotgun (WGS) entry which is preliminary data.</text>
</comment>
<dbReference type="PANTHER" id="PTHR46844:SF1">
    <property type="entry name" value="SLR5058 PROTEIN"/>
    <property type="match status" value="1"/>
</dbReference>
<dbReference type="Pfam" id="PF05729">
    <property type="entry name" value="NACHT"/>
    <property type="match status" value="1"/>
</dbReference>
<dbReference type="RefSeq" id="WP_200067397.1">
    <property type="nucleotide sequence ID" value="NZ_JAEHFW010000003.1"/>
</dbReference>
<dbReference type="NCBIfam" id="NF033859">
    <property type="entry name" value="SMEK_N"/>
    <property type="match status" value="1"/>
</dbReference>
<dbReference type="InterPro" id="IPR007111">
    <property type="entry name" value="NACHT_NTPase"/>
</dbReference>
<protein>
    <submittedName>
        <fullName evidence="2">SMEK domain-containing protein</fullName>
    </submittedName>
</protein>
<dbReference type="AlphaFoldDB" id="A0A934PXJ2"/>
<dbReference type="PROSITE" id="PS50837">
    <property type="entry name" value="NACHT"/>
    <property type="match status" value="1"/>
</dbReference>
<proteinExistence type="predicted"/>
<evidence type="ECO:0000259" key="1">
    <source>
        <dbReference type="PROSITE" id="PS50837"/>
    </source>
</evidence>
<dbReference type="SUPFAM" id="SSF52540">
    <property type="entry name" value="P-loop containing nucleoside triphosphate hydrolases"/>
    <property type="match status" value="1"/>
</dbReference>
<dbReference type="InterPro" id="IPR027417">
    <property type="entry name" value="P-loop_NTPase"/>
</dbReference>
<organism evidence="2 3">
    <name type="scientific">Mucilaginibacter segetis</name>
    <dbReference type="NCBI Taxonomy" id="2793071"/>
    <lineage>
        <taxon>Bacteria</taxon>
        <taxon>Pseudomonadati</taxon>
        <taxon>Bacteroidota</taxon>
        <taxon>Sphingobacteriia</taxon>
        <taxon>Sphingobacteriales</taxon>
        <taxon>Sphingobacteriaceae</taxon>
        <taxon>Mucilaginibacter</taxon>
    </lineage>
</organism>
<feature type="domain" description="NACHT" evidence="1">
    <location>
        <begin position="258"/>
        <end position="380"/>
    </location>
</feature>
<gene>
    <name evidence="2" type="ORF">I5M19_16180</name>
</gene>
<reference evidence="2" key="1">
    <citation type="submission" date="2020-12" db="EMBL/GenBank/DDBJ databases">
        <title>Bacterial novel species Mucilaginibacter sp. SD-g isolated from soil.</title>
        <authorList>
            <person name="Jung H.-Y."/>
        </authorList>
    </citation>
    <scope>NUCLEOTIDE SEQUENCE</scope>
    <source>
        <strain evidence="2">SD-g</strain>
    </source>
</reference>
<evidence type="ECO:0000313" key="3">
    <source>
        <dbReference type="Proteomes" id="UP000613193"/>
    </source>
</evidence>
<dbReference type="Gene3D" id="3.40.50.300">
    <property type="entry name" value="P-loop containing nucleotide triphosphate hydrolases"/>
    <property type="match status" value="1"/>
</dbReference>
<dbReference type="PANTHER" id="PTHR46844">
    <property type="entry name" value="SLR5058 PROTEIN"/>
    <property type="match status" value="1"/>
</dbReference>
<sequence length="1125" mass="132395">MNQEYKLYRISQLLSRFKEQVKILNSNSEFSINIHAENILIQVLNTVYDCDLENVNYSENKVYPSIDLRDKKSKIAIQVTSTANLEKIKHTLSEFVNNNLHNEFTKLYVYVITEKQKNYDQEKIDKLLDSNFSFDTKDIIDRTDIYIELNKQNKLDKIDKVCKLLEEQFADNKPEKDKWDLYCKGLNEYDIYIQNYYQYLDIRGFSPKINNTVVKICLQEIYVPLQLKFDTEDVENFSEYDSTKKIKYSIEEALTNFDKLVVLGDPGSGKTTTLKHLALAICLNRPVKTLFSDLVPVLIKGSEFGKYVLSTSKSLSEYIIDHFDKKYEFLFSQKLESNQLLVLIDGIDEINVTSLRHTVVSRINAFIAQYPNIKLVVSSRLVGYRETRLNGFFQHLEVIKFGDKQIKHFIKNWYLSVSSQSDNNNEIAIQNADTLFQSIKKNISVLNMASNPLLITIITLIHYQGGTLPERRASLYDIATSTFLENWVKQRESQKKSNFDKETIIAILAPISYHIHQYFTTGLITESDLKTLFQKEYRNIFPYQTAKEELQDIKEIIDFLREDAGFLFEKGLNENGESMFGFVHQTFQEYFTALEFKTRWKEGRFKQDFEDYVLNPNWNEVIKLTASLFKFSEQSRLGRQYATDFVKDILSIKDSIPEMYRPLKLVVQILKDDTEIDFDFVEHLIDKIFNTILTLKSDYHDNNRETHLFRNLVENLLETKFYQGYILQRIINEITDQSTNDVLKQNLIQISMNAGNVPLVQEELTKILSSDNDEIKIRLYNYNIVYPVSEIVFTQKFQEEIVKYVNSENFIKTYSGHLPTQYHCAFEYHKKGDNFLSFLHESKNKDLSQKIMEQRLLSINLIRDEKIRLDFINFHVFSIGLDDIPTLTEFVHLLKEKYAGIQLPKIEKRIKELEDFESYGLEEYELLDFKSTKIYKVKTKNKTFAFSKNNKDFDFQDYPFEKKNLQRYFGNDTDTFFTFLNLILPSKIDFNLEIKVADLNTLLLFIKYQHTIHWNAVMDISEVFSYALEVLFNCSQSNFILIINWIKQSDMGYRRFELPYDFDKQKFITNVGLSKIQVSDKLFLLFLIGEKSDYENLIKPTIQLLKSTKSLKKAKEIKNILYSVL</sequence>
<dbReference type="InterPro" id="IPR047740">
    <property type="entry name" value="SMEK_dom"/>
</dbReference>
<accession>A0A934PXJ2</accession>
<dbReference type="EMBL" id="JAEHFW010000003">
    <property type="protein sequence ID" value="MBK0380863.1"/>
    <property type="molecule type" value="Genomic_DNA"/>
</dbReference>
<name>A0A934PXJ2_9SPHI</name>
<dbReference type="Proteomes" id="UP000613193">
    <property type="component" value="Unassembled WGS sequence"/>
</dbReference>
<evidence type="ECO:0000313" key="2">
    <source>
        <dbReference type="EMBL" id="MBK0380863.1"/>
    </source>
</evidence>
<keyword evidence="3" id="KW-1185">Reference proteome</keyword>